<reference evidence="5 7" key="3">
    <citation type="submission" date="2016-06" db="EMBL/GenBank/DDBJ databases">
        <title>Identification of putative biosynthetic pathways for the production of bioactive secondary metabolites by the marine actinomycete Kocuria kristinae RUTW2-3.</title>
        <authorList>
            <person name="Waterworth S.C."/>
            <person name="Walmsley T.A."/>
            <person name="Matongo T."/>
            <person name="Davies-Coleman M.T."/>
            <person name="Dorrington R.A."/>
        </authorList>
    </citation>
    <scope>NUCLEOTIDE SEQUENCE [LARGE SCALE GENOMIC DNA]</scope>
    <source>
        <strain evidence="7">RuSp02-3</strain>
        <strain evidence="5">RUTW2-3</strain>
    </source>
</reference>
<dbReference type="InterPro" id="IPR008220">
    <property type="entry name" value="HAT_MetX-like"/>
</dbReference>
<comment type="pathway">
    <text evidence="2">Amino-acid biosynthesis; L-methionine biosynthesis via de novo pathway; O-acetyl-L-homoserine from L-homoserine: step 1/1.</text>
</comment>
<feature type="active site" description="Nucleophile" evidence="2 3">
    <location>
        <position position="165"/>
    </location>
</feature>
<evidence type="ECO:0000256" key="2">
    <source>
        <dbReference type="HAMAP-Rule" id="MF_00296"/>
    </source>
</evidence>
<dbReference type="Gene3D" id="3.40.50.1820">
    <property type="entry name" value="alpha/beta hydrolase"/>
    <property type="match status" value="1"/>
</dbReference>
<dbReference type="GO" id="GO:0009086">
    <property type="term" value="P:methionine biosynthetic process"/>
    <property type="evidence" value="ECO:0007669"/>
    <property type="project" value="UniProtKB-UniRule"/>
</dbReference>
<evidence type="ECO:0000313" key="8">
    <source>
        <dbReference type="Proteomes" id="UP000594975"/>
    </source>
</evidence>
<keyword evidence="1 2" id="KW-0808">Transferase</keyword>
<accession>A0A0Q2YV08</accession>
<name>A0A0Q2YV08_9MICC</name>
<feature type="binding site" evidence="2">
    <location>
        <position position="362"/>
    </location>
    <ligand>
        <name>substrate</name>
    </ligand>
</feature>
<dbReference type="PATRIC" id="fig|37923.10.peg.998"/>
<reference evidence="7" key="1">
    <citation type="submission" date="2016-04" db="EMBL/GenBank/DDBJ databases">
        <authorList>
            <person name="Waterworth S."/>
            <person name="Matcher G."/>
        </authorList>
    </citation>
    <scope>NUCLEOTIDE SEQUENCE [LARGE SCALE GENOMIC DNA]</scope>
    <source>
        <strain evidence="7">RuSp02-3</strain>
    </source>
</reference>
<dbReference type="RefSeq" id="WP_055684387.1">
    <property type="nucleotide sequence ID" value="NZ_CP065738.1"/>
</dbReference>
<dbReference type="EMBL" id="LJBJ02000001">
    <property type="protein sequence ID" value="OAX52963.1"/>
    <property type="molecule type" value="Genomic_DNA"/>
</dbReference>
<comment type="caution">
    <text evidence="2">Lacks conserved residue(s) required for the propagation of feature annotation.</text>
</comment>
<proteinExistence type="inferred from homology"/>
<dbReference type="PANTHER" id="PTHR32268:SF11">
    <property type="entry name" value="HOMOSERINE O-ACETYLTRANSFERASE"/>
    <property type="match status" value="1"/>
</dbReference>
<dbReference type="Pfam" id="PF00561">
    <property type="entry name" value="Abhydrolase_1"/>
    <property type="match status" value="1"/>
</dbReference>
<keyword evidence="2" id="KW-0028">Amino-acid biosynthesis</keyword>
<comment type="subcellular location">
    <subcellularLocation>
        <location evidence="2">Cytoplasm</location>
    </subcellularLocation>
</comment>
<dbReference type="GO" id="GO:0005737">
    <property type="term" value="C:cytoplasm"/>
    <property type="evidence" value="ECO:0007669"/>
    <property type="project" value="UniProtKB-SubCell"/>
</dbReference>
<feature type="active site" evidence="2 3">
    <location>
        <position position="361"/>
    </location>
</feature>
<keyword evidence="7" id="KW-1185">Reference proteome</keyword>
<dbReference type="SUPFAM" id="SSF53474">
    <property type="entry name" value="alpha/beta-Hydrolases"/>
    <property type="match status" value="1"/>
</dbReference>
<dbReference type="EMBL" id="CP065738">
    <property type="protein sequence ID" value="QPT53058.1"/>
    <property type="molecule type" value="Genomic_DNA"/>
</dbReference>
<dbReference type="HAMAP" id="MF_00296">
    <property type="entry name" value="MetX_acyltransf"/>
    <property type="match status" value="1"/>
</dbReference>
<comment type="subunit">
    <text evidence="2">Homodimer.</text>
</comment>
<comment type="function">
    <text evidence="2">Transfers an acetyl group from acetyl-CoA to L-homoserine, forming acetyl-L-homoserine.</text>
</comment>
<reference evidence="5" key="2">
    <citation type="submission" date="2016-04" db="EMBL/GenBank/DDBJ databases">
        <authorList>
            <person name="Evans L.H."/>
            <person name="Alamgir A."/>
            <person name="Owens N."/>
            <person name="Weber N.D."/>
            <person name="Virtaneva K."/>
            <person name="Barbian K."/>
            <person name="Babar A."/>
            <person name="Rosenke K."/>
        </authorList>
    </citation>
    <scope>NUCLEOTIDE SEQUENCE [LARGE SCALE GENOMIC DNA]</scope>
    <source>
        <strain evidence="5">RUTW2-3</strain>
    </source>
</reference>
<feature type="domain" description="AB hydrolase-1" evidence="4">
    <location>
        <begin position="52"/>
        <end position="366"/>
    </location>
</feature>
<evidence type="ECO:0000256" key="3">
    <source>
        <dbReference type="PIRSR" id="PIRSR000443-1"/>
    </source>
</evidence>
<dbReference type="AlphaFoldDB" id="A0A0Q2YV08"/>
<dbReference type="GO" id="GO:0009092">
    <property type="term" value="P:homoserine metabolic process"/>
    <property type="evidence" value="ECO:0007669"/>
    <property type="project" value="TreeGrafter"/>
</dbReference>
<dbReference type="GeneID" id="61263136"/>
<keyword evidence="2" id="KW-0963">Cytoplasm</keyword>
<evidence type="ECO:0000256" key="1">
    <source>
        <dbReference type="ARBA" id="ARBA00022679"/>
    </source>
</evidence>
<dbReference type="NCBIfam" id="TIGR01392">
    <property type="entry name" value="homoserO_Ac_trn"/>
    <property type="match status" value="1"/>
</dbReference>
<dbReference type="Proteomes" id="UP000053171">
    <property type="component" value="Unassembled WGS sequence"/>
</dbReference>
<dbReference type="KEGG" id="rkr:I6G21_07040"/>
<comment type="catalytic activity">
    <reaction evidence="2">
        <text>L-homoserine + acetyl-CoA = O-acetyl-L-homoserine + CoA</text>
        <dbReference type="Rhea" id="RHEA:13701"/>
        <dbReference type="ChEBI" id="CHEBI:57287"/>
        <dbReference type="ChEBI" id="CHEBI:57288"/>
        <dbReference type="ChEBI" id="CHEBI:57476"/>
        <dbReference type="ChEBI" id="CHEBI:57716"/>
        <dbReference type="EC" id="2.3.1.31"/>
    </reaction>
</comment>
<keyword evidence="2 6" id="KW-0012">Acyltransferase</keyword>
<dbReference type="PIRSF" id="PIRSF000443">
    <property type="entry name" value="Homoser_Ac_trans"/>
    <property type="match status" value="1"/>
</dbReference>
<evidence type="ECO:0000259" key="4">
    <source>
        <dbReference type="Pfam" id="PF00561"/>
    </source>
</evidence>
<dbReference type="NCBIfam" id="NF001209">
    <property type="entry name" value="PRK00175.1"/>
    <property type="match status" value="1"/>
</dbReference>
<keyword evidence="2" id="KW-0486">Methionine biosynthesis</keyword>
<evidence type="ECO:0000313" key="6">
    <source>
        <dbReference type="EMBL" id="QPT53058.1"/>
    </source>
</evidence>
<evidence type="ECO:0000313" key="7">
    <source>
        <dbReference type="Proteomes" id="UP000053171"/>
    </source>
</evidence>
<feature type="active site" evidence="2 3">
    <location>
        <position position="331"/>
    </location>
</feature>
<dbReference type="PANTHER" id="PTHR32268">
    <property type="entry name" value="HOMOSERINE O-ACETYLTRANSFERASE"/>
    <property type="match status" value="1"/>
</dbReference>
<dbReference type="GO" id="GO:0004414">
    <property type="term" value="F:homoserine O-acetyltransferase activity"/>
    <property type="evidence" value="ECO:0007669"/>
    <property type="project" value="UniProtKB-UniRule"/>
</dbReference>
<dbReference type="InterPro" id="IPR029058">
    <property type="entry name" value="AB_hydrolase_fold"/>
</dbReference>
<sequence>MTAVAAPVGTRAEGVVRTLGLGPLALESGQVLPAASLAYETWGELAPDASNAVLVLHALTGDTHAAAGRVGPEAPEQTRLAASRPGWWEGLIGPGRAIDTDRYFVVCPNMLGGCDGSTGPCSPGPDGRIWGSRFPRASLRDAVAAEALLADALGIDRWHLVVGGSLGGCRAAEWAVSFPERVRACAVVAAGPAATAEQIAWGHAQALAIRQDPEFRDGDYPLGAGPVRGLELARRIAHITYRSPAELDRRFGRRGQEGTEEDRAVHGRGRYRVESYLDHQGRQLARRFDANAYLGLTEALLGHDLGRGRGGLRAGLARTTCRWTVAAVDSDRLFHPEQSELLAASLPRPVRVRRIASTRGHDGFLTETQQLGRILTETVL</sequence>
<dbReference type="STRING" id="37923.BK826_03780"/>
<dbReference type="UniPathway" id="UPA00051">
    <property type="reaction ID" value="UER00074"/>
</dbReference>
<gene>
    <name evidence="2" type="primary">metXA</name>
    <name evidence="5" type="ORF">AN277_0200980</name>
    <name evidence="6" type="ORF">I6G21_07040</name>
</gene>
<feature type="binding site" evidence="2">
    <location>
        <position position="234"/>
    </location>
    <ligand>
        <name>substrate</name>
    </ligand>
</feature>
<protein>
    <recommendedName>
        <fullName evidence="2">Homoserine O-acetyltransferase</fullName>
        <shortName evidence="2">HAT</shortName>
        <ecNumber evidence="2">2.3.1.31</ecNumber>
    </recommendedName>
    <alternativeName>
        <fullName evidence="2">Homoserine transacetylase</fullName>
        <shortName evidence="2">HTA</shortName>
    </alternativeName>
</protein>
<dbReference type="Proteomes" id="UP000594975">
    <property type="component" value="Chromosome"/>
</dbReference>
<reference evidence="6 8" key="4">
    <citation type="submission" date="2020-12" db="EMBL/GenBank/DDBJ databases">
        <title>FDA dAtabase for Regulatory Grade micrObial Sequences (FDA-ARGOS): Supporting development and validation of Infectious Disease Dx tests.</title>
        <authorList>
            <person name="Sproer C."/>
            <person name="Gronow S."/>
            <person name="Severitt S."/>
            <person name="Schroder I."/>
            <person name="Tallon L."/>
            <person name="Sadzewicz L."/>
            <person name="Zhao X."/>
            <person name="Boylan J."/>
            <person name="Ott S."/>
            <person name="Bowen H."/>
            <person name="Vavikolanu K."/>
            <person name="Mehta A."/>
            <person name="Aluvathingal J."/>
            <person name="Nadendla S."/>
            <person name="Lowell S."/>
            <person name="Myers T."/>
            <person name="Yan Y."/>
            <person name="Sichtig H."/>
        </authorList>
    </citation>
    <scope>NUCLEOTIDE SEQUENCE [LARGE SCALE GENOMIC DNA]</scope>
    <source>
        <strain evidence="6 8">FDAARGOS_864</strain>
    </source>
</reference>
<organism evidence="6 8">
    <name type="scientific">Rothia kristinae</name>
    <dbReference type="NCBI Taxonomy" id="37923"/>
    <lineage>
        <taxon>Bacteria</taxon>
        <taxon>Bacillati</taxon>
        <taxon>Actinomycetota</taxon>
        <taxon>Actinomycetes</taxon>
        <taxon>Micrococcales</taxon>
        <taxon>Micrococcaceae</taxon>
        <taxon>Rothia</taxon>
    </lineage>
</organism>
<dbReference type="EC" id="2.3.1.31" evidence="2"/>
<evidence type="ECO:0000313" key="5">
    <source>
        <dbReference type="EMBL" id="OAX52963.1"/>
    </source>
</evidence>
<comment type="similarity">
    <text evidence="2">Belongs to the AB hydrolase superfamily. MetX family.</text>
</comment>
<dbReference type="InterPro" id="IPR000073">
    <property type="entry name" value="AB_hydrolase_1"/>
</dbReference>